<evidence type="ECO:0000259" key="6">
    <source>
        <dbReference type="PROSITE" id="PS50977"/>
    </source>
</evidence>
<dbReference type="Pfam" id="PF13977">
    <property type="entry name" value="TetR_C_6"/>
    <property type="match status" value="1"/>
</dbReference>
<evidence type="ECO:0000313" key="7">
    <source>
        <dbReference type="EMBL" id="MDA0167340.1"/>
    </source>
</evidence>
<dbReference type="SUPFAM" id="SSF48498">
    <property type="entry name" value="Tetracyclin repressor-like, C-terminal domain"/>
    <property type="match status" value="1"/>
</dbReference>
<keyword evidence="2" id="KW-0805">Transcription regulation</keyword>
<evidence type="ECO:0000313" key="8">
    <source>
        <dbReference type="Proteomes" id="UP001149140"/>
    </source>
</evidence>
<comment type="caution">
    <text evidence="7">The sequence shown here is derived from an EMBL/GenBank/DDBJ whole genome shotgun (WGS) entry which is preliminary data.</text>
</comment>
<dbReference type="InterPro" id="IPR039538">
    <property type="entry name" value="BetI_C"/>
</dbReference>
<gene>
    <name evidence="7" type="ORF">OM076_44180</name>
</gene>
<organism evidence="7 8">
    <name type="scientific">Solirubrobacter ginsenosidimutans</name>
    <dbReference type="NCBI Taxonomy" id="490573"/>
    <lineage>
        <taxon>Bacteria</taxon>
        <taxon>Bacillati</taxon>
        <taxon>Actinomycetota</taxon>
        <taxon>Thermoleophilia</taxon>
        <taxon>Solirubrobacterales</taxon>
        <taxon>Solirubrobacteraceae</taxon>
        <taxon>Solirubrobacter</taxon>
    </lineage>
</organism>
<dbReference type="Proteomes" id="UP001149140">
    <property type="component" value="Unassembled WGS sequence"/>
</dbReference>
<dbReference type="PROSITE" id="PS50977">
    <property type="entry name" value="HTH_TETR_2"/>
    <property type="match status" value="1"/>
</dbReference>
<dbReference type="InterPro" id="IPR001647">
    <property type="entry name" value="HTH_TetR"/>
</dbReference>
<evidence type="ECO:0000256" key="4">
    <source>
        <dbReference type="ARBA" id="ARBA00023163"/>
    </source>
</evidence>
<accession>A0A9X3S562</accession>
<dbReference type="SUPFAM" id="SSF46689">
    <property type="entry name" value="Homeodomain-like"/>
    <property type="match status" value="1"/>
</dbReference>
<keyword evidence="3 5" id="KW-0238">DNA-binding</keyword>
<dbReference type="InterPro" id="IPR036271">
    <property type="entry name" value="Tet_transcr_reg_TetR-rel_C_sf"/>
</dbReference>
<evidence type="ECO:0000256" key="3">
    <source>
        <dbReference type="ARBA" id="ARBA00023125"/>
    </source>
</evidence>
<name>A0A9X3S562_9ACTN</name>
<evidence type="ECO:0000256" key="2">
    <source>
        <dbReference type="ARBA" id="ARBA00023015"/>
    </source>
</evidence>
<dbReference type="PANTHER" id="PTHR47506:SF1">
    <property type="entry name" value="HTH-TYPE TRANSCRIPTIONAL REGULATOR YJDC"/>
    <property type="match status" value="1"/>
</dbReference>
<evidence type="ECO:0000256" key="1">
    <source>
        <dbReference type="ARBA" id="ARBA00022491"/>
    </source>
</evidence>
<dbReference type="InterPro" id="IPR009057">
    <property type="entry name" value="Homeodomain-like_sf"/>
</dbReference>
<keyword evidence="8" id="KW-1185">Reference proteome</keyword>
<protein>
    <submittedName>
        <fullName evidence="7">TetR/AcrR family transcriptional regulator</fullName>
    </submittedName>
</protein>
<dbReference type="PRINTS" id="PR00455">
    <property type="entry name" value="HTHTETR"/>
</dbReference>
<dbReference type="Pfam" id="PF00440">
    <property type="entry name" value="TetR_N"/>
    <property type="match status" value="1"/>
</dbReference>
<feature type="DNA-binding region" description="H-T-H motif" evidence="5">
    <location>
        <begin position="36"/>
        <end position="55"/>
    </location>
</feature>
<dbReference type="EMBL" id="JAPDOD010000102">
    <property type="protein sequence ID" value="MDA0167340.1"/>
    <property type="molecule type" value="Genomic_DNA"/>
</dbReference>
<dbReference type="PANTHER" id="PTHR47506">
    <property type="entry name" value="TRANSCRIPTIONAL REGULATORY PROTEIN"/>
    <property type="match status" value="1"/>
</dbReference>
<feature type="domain" description="HTH tetR-type" evidence="6">
    <location>
        <begin position="13"/>
        <end position="73"/>
    </location>
</feature>
<proteinExistence type="predicted"/>
<sequence length="201" mass="21925">MTRTQPSSTARGRSQRDRVLRAAMDIFATQGFRGASLDAVADAVGMTRQGLLHYFPSKVQLLLGVLEVRNEDDIALVEQAIADSHAFADALVALARHNQQRPELIRLFTVLAAESVDAGHPGHDRFVERYRSARAGFTERIETEQREGRIDARIAPASLAVLLIAVMDGLQLQHLLDPASVDMAAPLAELLSLLAPVSPRT</sequence>
<dbReference type="RefSeq" id="WP_270046611.1">
    <property type="nucleotide sequence ID" value="NZ_JAPDOD010000102.1"/>
</dbReference>
<dbReference type="GO" id="GO:0003677">
    <property type="term" value="F:DNA binding"/>
    <property type="evidence" value="ECO:0007669"/>
    <property type="project" value="UniProtKB-UniRule"/>
</dbReference>
<dbReference type="Gene3D" id="1.10.357.10">
    <property type="entry name" value="Tetracycline Repressor, domain 2"/>
    <property type="match status" value="1"/>
</dbReference>
<keyword evidence="1" id="KW-0678">Repressor</keyword>
<keyword evidence="4" id="KW-0804">Transcription</keyword>
<evidence type="ECO:0000256" key="5">
    <source>
        <dbReference type="PROSITE-ProRule" id="PRU00335"/>
    </source>
</evidence>
<dbReference type="AlphaFoldDB" id="A0A9X3S562"/>
<reference evidence="7" key="1">
    <citation type="submission" date="2022-10" db="EMBL/GenBank/DDBJ databases">
        <title>The WGS of Solirubrobacter ginsenosidimutans DSM 21036.</title>
        <authorList>
            <person name="Jiang Z."/>
        </authorList>
    </citation>
    <scope>NUCLEOTIDE SEQUENCE</scope>
    <source>
        <strain evidence="7">DSM 21036</strain>
    </source>
</reference>